<evidence type="ECO:0000313" key="2">
    <source>
        <dbReference type="EMBL" id="KFX52804.1"/>
    </source>
</evidence>
<accession>A0A093VS14</accession>
<dbReference type="HOGENOM" id="CLU_058267_2_1_1"/>
<dbReference type="EMBL" id="JPOX01000002">
    <property type="protein sequence ID" value="KFX52804.1"/>
    <property type="molecule type" value="Genomic_DNA"/>
</dbReference>
<feature type="chain" id="PRO_5001893140" evidence="1">
    <location>
        <begin position="19"/>
        <end position="248"/>
    </location>
</feature>
<keyword evidence="1" id="KW-0732">Signal</keyword>
<dbReference type="Gene3D" id="1.10.530.10">
    <property type="match status" value="1"/>
</dbReference>
<reference evidence="2" key="1">
    <citation type="journal article" date="2014" name="PLoS Genet.">
        <title>Signature Gene Expression Reveals Novel Clues to the Molecular Mechanisms of Dimorphic Transition in Penicillium marneffei.</title>
        <authorList>
            <person name="Yang E."/>
            <person name="Wang G."/>
            <person name="Cai J."/>
            <person name="Woo P.C."/>
            <person name="Lau S.K."/>
            <person name="Yuen K.-Y."/>
            <person name="Chow W.-N."/>
            <person name="Lin X."/>
        </authorList>
    </citation>
    <scope>NUCLEOTIDE SEQUENCE [LARGE SCALE GENOMIC DNA]</scope>
    <source>
        <strain evidence="2">PM1</strain>
    </source>
</reference>
<name>A0A093VS14_TALMA</name>
<proteinExistence type="predicted"/>
<protein>
    <submittedName>
        <fullName evidence="2">Uncharacterized protein</fullName>
    </submittedName>
</protein>
<dbReference type="eggNOG" id="ENOG502QTS6">
    <property type="taxonomic scope" value="Eukaryota"/>
</dbReference>
<evidence type="ECO:0000256" key="1">
    <source>
        <dbReference type="SAM" id="SignalP"/>
    </source>
</evidence>
<organism evidence="2">
    <name type="scientific">Talaromyces marneffei PM1</name>
    <dbReference type="NCBI Taxonomy" id="1077442"/>
    <lineage>
        <taxon>Eukaryota</taxon>
        <taxon>Fungi</taxon>
        <taxon>Dikarya</taxon>
        <taxon>Ascomycota</taxon>
        <taxon>Pezizomycotina</taxon>
        <taxon>Eurotiomycetes</taxon>
        <taxon>Eurotiomycetidae</taxon>
        <taxon>Eurotiales</taxon>
        <taxon>Trichocomaceae</taxon>
        <taxon>Talaromyces</taxon>
        <taxon>Talaromyces sect. Talaromyces</taxon>
    </lineage>
</organism>
<sequence length="248" mass="25535">MIAKVVLAITAFAGAAYAATGETVTATSLVVPSINDKDGIGAGTDSYTFYQGDGTAADGWPSIDDWVSFREMFEANTVSMLIGCDQYGVAGDSMDEIDDIKTAIDAIAAETYVDHRFILAVIMQESTGCVRVPSSIGSVTNPGLMQDHEGASTCNDGTTVHNPCPESKIEGMISEGTAGTETGDGLANCLNEANATGAEAVYRAARIYNSGSVHASGDLGVGVGTPCYASDIANRLTGWVTATSSCTL</sequence>
<feature type="signal peptide" evidence="1">
    <location>
        <begin position="1"/>
        <end position="18"/>
    </location>
</feature>
<dbReference type="AlphaFoldDB" id="A0A093VS14"/>
<gene>
    <name evidence="2" type="ORF">GQ26_0022070</name>
</gene>
<comment type="caution">
    <text evidence="2">The sequence shown here is derived from an EMBL/GenBank/DDBJ whole genome shotgun (WGS) entry which is preliminary data.</text>
</comment>